<evidence type="ECO:0008006" key="15">
    <source>
        <dbReference type="Google" id="ProtNLM"/>
    </source>
</evidence>
<feature type="region of interest" description="Disordered" evidence="12">
    <location>
        <begin position="1"/>
        <end position="69"/>
    </location>
</feature>
<evidence type="ECO:0000256" key="4">
    <source>
        <dbReference type="ARBA" id="ARBA00022763"/>
    </source>
</evidence>
<dbReference type="Pfam" id="PF06087">
    <property type="entry name" value="Tyr-DNA_phospho"/>
    <property type="match status" value="1"/>
</dbReference>
<dbReference type="GO" id="GO:0017005">
    <property type="term" value="F:3'-tyrosyl-DNA phosphodiesterase activity"/>
    <property type="evidence" value="ECO:0007669"/>
    <property type="project" value="TreeGrafter"/>
</dbReference>
<feature type="compositionally biased region" description="Basic and acidic residues" evidence="12">
    <location>
        <begin position="25"/>
        <end position="45"/>
    </location>
</feature>
<dbReference type="GO" id="GO:0005634">
    <property type="term" value="C:nucleus"/>
    <property type="evidence" value="ECO:0007669"/>
    <property type="project" value="UniProtKB-SubCell"/>
</dbReference>
<evidence type="ECO:0000313" key="13">
    <source>
        <dbReference type="EMBL" id="EGW31508.1"/>
    </source>
</evidence>
<dbReference type="InterPro" id="IPR010347">
    <property type="entry name" value="Tdp1"/>
</dbReference>
<gene>
    <name evidence="13" type="ORF">SPAPADRAFT_154759</name>
</gene>
<feature type="binding site" evidence="10">
    <location>
        <position position="431"/>
    </location>
    <ligand>
        <name>substrate</name>
    </ligand>
</feature>
<reference evidence="13 14" key="1">
    <citation type="journal article" date="2011" name="Proc. Natl. Acad. Sci. U.S.A.">
        <title>Comparative genomics of xylose-fermenting fungi for enhanced biofuel production.</title>
        <authorList>
            <person name="Wohlbach D.J."/>
            <person name="Kuo A."/>
            <person name="Sato T.K."/>
            <person name="Potts K.M."/>
            <person name="Salamov A.A."/>
            <person name="LaButti K.M."/>
            <person name="Sun H."/>
            <person name="Clum A."/>
            <person name="Pangilinan J.L."/>
            <person name="Lindquist E.A."/>
            <person name="Lucas S."/>
            <person name="Lapidus A."/>
            <person name="Jin M."/>
            <person name="Gunawan C."/>
            <person name="Balan V."/>
            <person name="Dale B.E."/>
            <person name="Jeffries T.W."/>
            <person name="Zinkel R."/>
            <person name="Barry K.W."/>
            <person name="Grigoriev I.V."/>
            <person name="Gasch A.P."/>
        </authorList>
    </citation>
    <scope>NUCLEOTIDE SEQUENCE [LARGE SCALE GENOMIC DNA]</scope>
    <source>
        <strain evidence="14">NRRL Y-27907 / 11-Y1</strain>
    </source>
</reference>
<dbReference type="CDD" id="cd09196">
    <property type="entry name" value="PLDc_yTdp1_2"/>
    <property type="match status" value="1"/>
</dbReference>
<keyword evidence="6" id="KW-0269">Exonuclease</keyword>
<feature type="binding site" evidence="10">
    <location>
        <position position="173"/>
    </location>
    <ligand>
        <name>substrate</name>
    </ligand>
</feature>
<feature type="compositionally biased region" description="Acidic residues" evidence="12">
    <location>
        <begin position="49"/>
        <end position="62"/>
    </location>
</feature>
<organism evidence="14">
    <name type="scientific">Spathaspora passalidarum (strain NRRL Y-27907 / 11-Y1)</name>
    <dbReference type="NCBI Taxonomy" id="619300"/>
    <lineage>
        <taxon>Eukaryota</taxon>
        <taxon>Fungi</taxon>
        <taxon>Dikarya</taxon>
        <taxon>Ascomycota</taxon>
        <taxon>Saccharomycotina</taxon>
        <taxon>Pichiomycetes</taxon>
        <taxon>Debaryomycetaceae</taxon>
        <taxon>Spathaspora</taxon>
    </lineage>
</organism>
<evidence type="ECO:0000256" key="8">
    <source>
        <dbReference type="ARBA" id="ARBA00023242"/>
    </source>
</evidence>
<dbReference type="GO" id="GO:0003697">
    <property type="term" value="F:single-stranded DNA binding"/>
    <property type="evidence" value="ECO:0007669"/>
    <property type="project" value="TreeGrafter"/>
</dbReference>
<evidence type="ECO:0000256" key="2">
    <source>
        <dbReference type="ARBA" id="ARBA00010205"/>
    </source>
</evidence>
<dbReference type="RefSeq" id="XP_007376286.1">
    <property type="nucleotide sequence ID" value="XM_007376224.1"/>
</dbReference>
<dbReference type="GO" id="GO:0006281">
    <property type="term" value="P:DNA repair"/>
    <property type="evidence" value="ECO:0007669"/>
    <property type="project" value="UniProtKB-KW"/>
</dbReference>
<dbReference type="InParanoid" id="G3AQG1"/>
<dbReference type="eggNOG" id="KOG2031">
    <property type="taxonomic scope" value="Eukaryota"/>
</dbReference>
<dbReference type="HOGENOM" id="CLU_010413_2_1_1"/>
<dbReference type="PANTHER" id="PTHR12415:SF0">
    <property type="entry name" value="TYROSYL-DNA PHOSPHODIESTERASE 1"/>
    <property type="match status" value="1"/>
</dbReference>
<sequence>MSNNKRKTEAFLAASNHWAHKKRPKVESSEKTQPSVEKKSEKCDVIEISSEEEEEQEEEPVEEVNHPKSPIRLLYNPSYPDNELSQVNKDAVRIADLIGSEELMETYQFNFSVDVPFFLEFLHPSFKKEKKKLVLITGGHHLEDPEDRPIFEGYNISEITADIPNRFGTHHTKMMINFFKGDTMEIVIMSSNITRLDFGGLTQMLWRSGRLSKIKPKTIPLVGKRFQKDLMNYLNKYNKVEITQLSKRLKQYDFSSVNVELIASAPGSYNLRDVTNETEIYGYGKLHQALKRNSLLIDNSISKLKYNIIAQVSAISYPFAVETFQTAGIFSHLLCPLVFSKKEEFKLLEPGTNSFRQHQKDHNYNPIIIFPTPEEVAGSNVGFRAGGAIHFDYNRSFVHKNYYQQCIKPYLHKWSSRETITGREKVMPHVKLYMCDNGDNWSTLKWVYMGSHNLSKQAWGSRRGNKFLSSNPSIYDISSYELGVLVYPKPGETLVPNYLGDSIPKSKNIPIRLPFKLPPVKYLSTDLPWSGHVSYGGLADKYGETYNLT</sequence>
<dbReference type="OrthoDB" id="47785at2759"/>
<comment type="similarity">
    <text evidence="2">Belongs to the tyrosyl-DNA phosphodiesterase family.</text>
</comment>
<evidence type="ECO:0000256" key="9">
    <source>
        <dbReference type="PIRSR" id="PIRSR610347-1"/>
    </source>
</evidence>
<evidence type="ECO:0000256" key="11">
    <source>
        <dbReference type="PIRSR" id="PIRSR610347-3"/>
    </source>
</evidence>
<evidence type="ECO:0000256" key="12">
    <source>
        <dbReference type="SAM" id="MobiDB-lite"/>
    </source>
</evidence>
<protein>
    <recommendedName>
        <fullName evidence="15">PLD phosphodiesterase domain-containing protein</fullName>
    </recommendedName>
</protein>
<evidence type="ECO:0000256" key="10">
    <source>
        <dbReference type="PIRSR" id="PIRSR610347-2"/>
    </source>
</evidence>
<keyword evidence="4" id="KW-0227">DNA damage</keyword>
<dbReference type="FunCoup" id="G3AQG1">
    <property type="interactions" value="472"/>
</dbReference>
<evidence type="ECO:0000256" key="7">
    <source>
        <dbReference type="ARBA" id="ARBA00023204"/>
    </source>
</evidence>
<feature type="active site" description="Nucleophile" evidence="9">
    <location>
        <position position="171"/>
    </location>
</feature>
<dbReference type="KEGG" id="spaa:SPAPADRAFT_154759"/>
<keyword evidence="3" id="KW-0540">Nuclease</keyword>
<evidence type="ECO:0000313" key="14">
    <source>
        <dbReference type="Proteomes" id="UP000000709"/>
    </source>
</evidence>
<dbReference type="GeneID" id="18870999"/>
<dbReference type="PANTHER" id="PTHR12415">
    <property type="entry name" value="TYROSYL-DNA PHOSPHODIESTERASE 1"/>
    <property type="match status" value="1"/>
</dbReference>
<keyword evidence="14" id="KW-1185">Reference proteome</keyword>
<dbReference type="OMA" id="PLIKECW"/>
<evidence type="ECO:0000256" key="1">
    <source>
        <dbReference type="ARBA" id="ARBA00004123"/>
    </source>
</evidence>
<accession>G3AQG1</accession>
<feature type="site" description="Interaction with DNA" evidence="11">
    <location>
        <position position="455"/>
    </location>
</feature>
<dbReference type="STRING" id="619300.G3AQG1"/>
<keyword evidence="8" id="KW-0539">Nucleus</keyword>
<name>G3AQG1_SPAPN</name>
<dbReference type="Gene3D" id="3.30.870.10">
    <property type="entry name" value="Endonuclease Chain A"/>
    <property type="match status" value="2"/>
</dbReference>
<dbReference type="SUPFAM" id="SSF56024">
    <property type="entry name" value="Phospholipase D/nuclease"/>
    <property type="match status" value="2"/>
</dbReference>
<keyword evidence="5" id="KW-0378">Hydrolase</keyword>
<evidence type="ECO:0000256" key="3">
    <source>
        <dbReference type="ARBA" id="ARBA00022722"/>
    </source>
</evidence>
<keyword evidence="7" id="KW-0234">DNA repair</keyword>
<proteinExistence type="inferred from homology"/>
<dbReference type="EMBL" id="GL996503">
    <property type="protein sequence ID" value="EGW31508.1"/>
    <property type="molecule type" value="Genomic_DNA"/>
</dbReference>
<comment type="subcellular location">
    <subcellularLocation>
        <location evidence="1">Nucleus</location>
    </subcellularLocation>
</comment>
<dbReference type="GO" id="GO:0003690">
    <property type="term" value="F:double-stranded DNA binding"/>
    <property type="evidence" value="ECO:0007669"/>
    <property type="project" value="TreeGrafter"/>
</dbReference>
<dbReference type="Proteomes" id="UP000000709">
    <property type="component" value="Unassembled WGS sequence"/>
</dbReference>
<feature type="active site" description="Proton donor/acceptor" evidence="9">
    <location>
        <position position="429"/>
    </location>
</feature>
<evidence type="ECO:0000256" key="6">
    <source>
        <dbReference type="ARBA" id="ARBA00022839"/>
    </source>
</evidence>
<dbReference type="GO" id="GO:0004527">
    <property type="term" value="F:exonuclease activity"/>
    <property type="evidence" value="ECO:0007669"/>
    <property type="project" value="UniProtKB-KW"/>
</dbReference>
<evidence type="ECO:0000256" key="5">
    <source>
        <dbReference type="ARBA" id="ARBA00022801"/>
    </source>
</evidence>
<dbReference type="AlphaFoldDB" id="G3AQG1"/>